<dbReference type="Gene3D" id="3.40.50.300">
    <property type="entry name" value="P-loop containing nucleotide triphosphate hydrolases"/>
    <property type="match status" value="2"/>
</dbReference>
<feature type="compositionally biased region" description="Basic and acidic residues" evidence="7">
    <location>
        <begin position="742"/>
        <end position="755"/>
    </location>
</feature>
<sequence>MKQKRMKTVIVSCATALLAAVVASGTLLRGMHLLAGNDPKGIFHYALSEGKGLTAILFLILAGIFLAAVLRNDPRNYVVQKDERGVNWLANGTFGTSRWMSEQEAEQVFRVEDIRKTTDFTTIYGQLSEHGEKTVSYRRSNYADELQNVFIVGSPGSGKSRCYVRTELINSILRGDSFIATDPAGELYATLAEWCRSRGVDVKVLNLKDFEHSDCWDCLAETVDPETGRMDGQSMMEFVTTYVCNMTSDGQKMDDFWYTMTILYLEQACALAAWSHETRVISDLSMLYRKTAESLPEYSENAQLFENTAPSIRALQKIILDAAKRTGYSESEIRALFEEIDASAPPFHIAEVHRLLLHYDEIEKAYHPLSGKSAIPSNNMGMIAYLSAHQESAEQKGKSTILTSAITGTLGKLTLLTDQRLSYILSEKGIRLSEVNQHPCAYFLIPSEDTPDLRSITGLFFSFLLKKAQANYDRAENDAFAHGTKNPILDLTVMLDEFNTLGVIGSSPSVFATFMANSRKRHLHTCIIVQNMTQVPALYGKENAVTITQSCIDVTILLASNDSETSENISAMTGVGTVQNESHNSAAGFMDAVQGQDYRSGQTGRFVMTPDEVSRFKKERGVLVMKAGERPLKLKRFDYTEHPFYAEVTARKAALEDLEPLSARRMRQKPRPEWPEILEKIDTLIPAENPCTFPKAEDAEKNRSEKPVEDTLLEEADLLEGSGADSKETGEAEGSWAVNPEVLKEEAVQKTEAEGIRTSSKAGVGSRRRRQANRQAERRQPRIRSRSSSRLYE</sequence>
<dbReference type="RefSeq" id="WP_154503885.1">
    <property type="nucleotide sequence ID" value="NZ_VUMN01000008.1"/>
</dbReference>
<keyword evidence="5 8" id="KW-1133">Transmembrane helix</keyword>
<dbReference type="SUPFAM" id="SSF52540">
    <property type="entry name" value="P-loop containing nucleoside triphosphate hydrolases"/>
    <property type="match status" value="1"/>
</dbReference>
<dbReference type="PANTHER" id="PTHR37937:SF1">
    <property type="entry name" value="CONJUGATIVE TRANSFER: DNA TRANSPORT"/>
    <property type="match status" value="1"/>
</dbReference>
<accession>A0A7X2TF36</accession>
<evidence type="ECO:0000256" key="7">
    <source>
        <dbReference type="SAM" id="MobiDB-lite"/>
    </source>
</evidence>
<keyword evidence="4 8" id="KW-0812">Transmembrane</keyword>
<dbReference type="CDD" id="cd01127">
    <property type="entry name" value="TrwB_TraG_TraD_VirD4"/>
    <property type="match status" value="2"/>
</dbReference>
<dbReference type="GO" id="GO:0005886">
    <property type="term" value="C:plasma membrane"/>
    <property type="evidence" value="ECO:0007669"/>
    <property type="project" value="UniProtKB-SubCell"/>
</dbReference>
<evidence type="ECO:0000256" key="1">
    <source>
        <dbReference type="ARBA" id="ARBA00004651"/>
    </source>
</evidence>
<dbReference type="InterPro" id="IPR027417">
    <property type="entry name" value="P-loop_NTPase"/>
</dbReference>
<dbReference type="AlphaFoldDB" id="A0A7X2TF36"/>
<dbReference type="Proteomes" id="UP000461880">
    <property type="component" value="Unassembled WGS sequence"/>
</dbReference>
<evidence type="ECO:0000256" key="8">
    <source>
        <dbReference type="SAM" id="Phobius"/>
    </source>
</evidence>
<evidence type="ECO:0000256" key="6">
    <source>
        <dbReference type="ARBA" id="ARBA00023136"/>
    </source>
</evidence>
<feature type="transmembrane region" description="Helical" evidence="8">
    <location>
        <begin position="52"/>
        <end position="70"/>
    </location>
</feature>
<organism evidence="9 10">
    <name type="scientific">Stecheria intestinalis</name>
    <dbReference type="NCBI Taxonomy" id="2606630"/>
    <lineage>
        <taxon>Bacteria</taxon>
        <taxon>Bacillati</taxon>
        <taxon>Bacillota</taxon>
        <taxon>Erysipelotrichia</taxon>
        <taxon>Erysipelotrichales</taxon>
        <taxon>Erysipelotrichaceae</taxon>
        <taxon>Stecheria</taxon>
    </lineage>
</organism>
<name>A0A7X2TF36_9FIRM</name>
<keyword evidence="6 8" id="KW-0472">Membrane</keyword>
<dbReference type="Pfam" id="PF02534">
    <property type="entry name" value="T4SS-DNA_transf"/>
    <property type="match status" value="2"/>
</dbReference>
<comment type="subcellular location">
    <subcellularLocation>
        <location evidence="1">Cell membrane</location>
        <topology evidence="1">Multi-pass membrane protein</topology>
    </subcellularLocation>
</comment>
<evidence type="ECO:0000313" key="9">
    <source>
        <dbReference type="EMBL" id="MSS58217.1"/>
    </source>
</evidence>
<evidence type="ECO:0000256" key="3">
    <source>
        <dbReference type="ARBA" id="ARBA00022475"/>
    </source>
</evidence>
<proteinExistence type="inferred from homology"/>
<evidence type="ECO:0000256" key="4">
    <source>
        <dbReference type="ARBA" id="ARBA00022692"/>
    </source>
</evidence>
<evidence type="ECO:0000313" key="10">
    <source>
        <dbReference type="Proteomes" id="UP000461880"/>
    </source>
</evidence>
<dbReference type="InterPro" id="IPR003688">
    <property type="entry name" value="TraG/VirD4"/>
</dbReference>
<dbReference type="PANTHER" id="PTHR37937">
    <property type="entry name" value="CONJUGATIVE TRANSFER: DNA TRANSPORT"/>
    <property type="match status" value="1"/>
</dbReference>
<dbReference type="InterPro" id="IPR051539">
    <property type="entry name" value="T4SS-coupling_protein"/>
</dbReference>
<protein>
    <submittedName>
        <fullName evidence="9">TraM recognition domain-containing protein</fullName>
    </submittedName>
</protein>
<evidence type="ECO:0000256" key="5">
    <source>
        <dbReference type="ARBA" id="ARBA00022989"/>
    </source>
</evidence>
<keyword evidence="3" id="KW-1003">Cell membrane</keyword>
<comment type="similarity">
    <text evidence="2">Belongs to the VirD4/TraG family.</text>
</comment>
<gene>
    <name evidence="9" type="ORF">FYJ51_04785</name>
</gene>
<feature type="compositionally biased region" description="Basic and acidic residues" evidence="7">
    <location>
        <begin position="695"/>
        <end position="709"/>
    </location>
</feature>
<keyword evidence="10" id="KW-1185">Reference proteome</keyword>
<evidence type="ECO:0000256" key="2">
    <source>
        <dbReference type="ARBA" id="ARBA00008806"/>
    </source>
</evidence>
<reference evidence="9 10" key="1">
    <citation type="submission" date="2019-08" db="EMBL/GenBank/DDBJ databases">
        <title>In-depth cultivation of the pig gut microbiome towards novel bacterial diversity and tailored functional studies.</title>
        <authorList>
            <person name="Wylensek D."/>
            <person name="Hitch T.C.A."/>
            <person name="Clavel T."/>
        </authorList>
    </citation>
    <scope>NUCLEOTIDE SEQUENCE [LARGE SCALE GENOMIC DNA]</scope>
    <source>
        <strain evidence="9 10">Oil+RF-744-GAM-WT-6</strain>
    </source>
</reference>
<feature type="region of interest" description="Disordered" evidence="7">
    <location>
        <begin position="688"/>
        <end position="793"/>
    </location>
</feature>
<dbReference type="EMBL" id="VUMN01000008">
    <property type="protein sequence ID" value="MSS58217.1"/>
    <property type="molecule type" value="Genomic_DNA"/>
</dbReference>
<comment type="caution">
    <text evidence="9">The sequence shown here is derived from an EMBL/GenBank/DDBJ whole genome shotgun (WGS) entry which is preliminary data.</text>
</comment>